<proteinExistence type="predicted"/>
<organism evidence="6 7">
    <name type="scientific">Acetobacter malorum</name>
    <dbReference type="NCBI Taxonomy" id="178901"/>
    <lineage>
        <taxon>Bacteria</taxon>
        <taxon>Pseudomonadati</taxon>
        <taxon>Pseudomonadota</taxon>
        <taxon>Alphaproteobacteria</taxon>
        <taxon>Acetobacterales</taxon>
        <taxon>Acetobacteraceae</taxon>
        <taxon>Acetobacter</taxon>
    </lineage>
</organism>
<feature type="non-terminal residue" evidence="6">
    <location>
        <position position="453"/>
    </location>
</feature>
<sequence length="453" mass="46329">AATVDVRNLTPGLARPFMPDLQAQGTLAVQAKVSGTMERPQGQVHLTGNGLRMQGASAAASLPPLHLDATADLAGTSAKVKMQADAGSKLVLGLAGTAPLTSAGPVNLRTNGHLDLAIANGYLGAQARQALGQVLLALQVEGTMSAPHITGTVDLQNADIQDFAQGVHLSAINGRIVGQGNSIVIQNLTAKAGDGTMGVTGSVGVLAPGLPVDIHFVARDARPISSDLITAVMNSDMTIKGQAAGRMDVAGNVDLRKVEVNIPNSLPSSVARLDVIRPGDKPPADAATTNASASVIGLDLTLTSPGKFFVRGHGLDAEMAGKLKVKGTSSAPQVSGGFDLKRGNFDLAGISLNFTKGRVAFNGSSVDHKLDPTLDFEADRAVNGETAMLKVGGYASAPKISFESIPSLPQDQVLAMLLFGTDAHSLSSTQMVELGTALATLTGVTSFDPMGTI</sequence>
<dbReference type="GO" id="GO:0097347">
    <property type="term" value="C:TAM protein secretion complex"/>
    <property type="evidence" value="ECO:0007669"/>
    <property type="project" value="TreeGrafter"/>
</dbReference>
<evidence type="ECO:0000256" key="1">
    <source>
        <dbReference type="ARBA" id="ARBA00004167"/>
    </source>
</evidence>
<dbReference type="Pfam" id="PF04357">
    <property type="entry name" value="TamB"/>
    <property type="match status" value="1"/>
</dbReference>
<evidence type="ECO:0000259" key="5">
    <source>
        <dbReference type="Pfam" id="PF04357"/>
    </source>
</evidence>
<evidence type="ECO:0000313" key="7">
    <source>
        <dbReference type="Proteomes" id="UP000075538"/>
    </source>
</evidence>
<protein>
    <recommendedName>
        <fullName evidence="5">Translocation and assembly module TamB C-terminal domain-containing protein</fullName>
    </recommendedName>
</protein>
<dbReference type="GO" id="GO:0009306">
    <property type="term" value="P:protein secretion"/>
    <property type="evidence" value="ECO:0007669"/>
    <property type="project" value="InterPro"/>
</dbReference>
<evidence type="ECO:0000256" key="4">
    <source>
        <dbReference type="ARBA" id="ARBA00023136"/>
    </source>
</evidence>
<comment type="subcellular location">
    <subcellularLocation>
        <location evidence="1">Membrane</location>
        <topology evidence="1">Single-pass membrane protein</topology>
    </subcellularLocation>
</comment>
<dbReference type="InterPro" id="IPR007452">
    <property type="entry name" value="TamB_C"/>
</dbReference>
<evidence type="ECO:0000256" key="2">
    <source>
        <dbReference type="ARBA" id="ARBA00022692"/>
    </source>
</evidence>
<dbReference type="PANTHER" id="PTHR36985">
    <property type="entry name" value="TRANSLOCATION AND ASSEMBLY MODULE SUBUNIT TAMB"/>
    <property type="match status" value="1"/>
</dbReference>
<dbReference type="RefSeq" id="WP_197461642.1">
    <property type="nucleotide sequence ID" value="NZ_LHZZ01000217.1"/>
</dbReference>
<keyword evidence="4" id="KW-0472">Membrane</keyword>
<dbReference type="EMBL" id="LHZZ01000217">
    <property type="protein sequence ID" value="KXV79660.1"/>
    <property type="molecule type" value="Genomic_DNA"/>
</dbReference>
<accession>A0A149VHK6</accession>
<dbReference type="Proteomes" id="UP000075538">
    <property type="component" value="Unassembled WGS sequence"/>
</dbReference>
<feature type="non-terminal residue" evidence="6">
    <location>
        <position position="1"/>
    </location>
</feature>
<dbReference type="PANTHER" id="PTHR36985:SF1">
    <property type="entry name" value="TRANSLOCATION AND ASSEMBLY MODULE SUBUNIT TAMB"/>
    <property type="match status" value="1"/>
</dbReference>
<gene>
    <name evidence="6" type="ORF">AD953_01445</name>
</gene>
<keyword evidence="2" id="KW-0812">Transmembrane</keyword>
<evidence type="ECO:0000313" key="6">
    <source>
        <dbReference type="EMBL" id="KXV79660.1"/>
    </source>
</evidence>
<dbReference type="GO" id="GO:0005886">
    <property type="term" value="C:plasma membrane"/>
    <property type="evidence" value="ECO:0007669"/>
    <property type="project" value="InterPro"/>
</dbReference>
<dbReference type="AlphaFoldDB" id="A0A149VHK6"/>
<keyword evidence="3" id="KW-1133">Transmembrane helix</keyword>
<reference evidence="6 7" key="1">
    <citation type="submission" date="2015-06" db="EMBL/GenBank/DDBJ databases">
        <title>Improved classification and identification of acetic acid bacteria using matrix-assisted laser desorption/ionization time-of-flight mass spectrometry; Gluconobacter nephelii and Gluconobacter uchimurae are later heterotypic synonyms of Gluconobacter japonicus and Gluconobacter oxydans, respectively.</title>
        <authorList>
            <person name="Li L."/>
            <person name="Cleenwerck I."/>
            <person name="De Vuyst L."/>
            <person name="Vandamme P."/>
        </authorList>
    </citation>
    <scope>NUCLEOTIDE SEQUENCE [LARGE SCALE GENOMIC DNA]</scope>
    <source>
        <strain evidence="6 7">LMG 1604</strain>
    </source>
</reference>
<evidence type="ECO:0000256" key="3">
    <source>
        <dbReference type="ARBA" id="ARBA00022989"/>
    </source>
</evidence>
<name>A0A149VHK6_9PROT</name>
<comment type="caution">
    <text evidence="6">The sequence shown here is derived from an EMBL/GenBank/DDBJ whole genome shotgun (WGS) entry which is preliminary data.</text>
</comment>
<feature type="domain" description="Translocation and assembly module TamB C-terminal" evidence="5">
    <location>
        <begin position="186"/>
        <end position="444"/>
    </location>
</feature>